<dbReference type="Pfam" id="PF01135">
    <property type="entry name" value="PCMT"/>
    <property type="match status" value="1"/>
</dbReference>
<keyword evidence="6 10" id="KW-0489">Methyltransferase</keyword>
<dbReference type="NCBIfam" id="NF001453">
    <property type="entry name" value="PRK00312.1"/>
    <property type="match status" value="1"/>
</dbReference>
<gene>
    <name evidence="10" type="ORF">PQU95_07080</name>
</gene>
<dbReference type="PANTHER" id="PTHR11579">
    <property type="entry name" value="PROTEIN-L-ISOASPARTATE O-METHYLTRANSFERASE"/>
    <property type="match status" value="1"/>
</dbReference>
<dbReference type="GO" id="GO:0032259">
    <property type="term" value="P:methylation"/>
    <property type="evidence" value="ECO:0007669"/>
    <property type="project" value="UniProtKB-KW"/>
</dbReference>
<dbReference type="Proteomes" id="UP001219956">
    <property type="component" value="Unassembled WGS sequence"/>
</dbReference>
<proteinExistence type="inferred from homology"/>
<dbReference type="EMBL" id="JAQQLF010000007">
    <property type="protein sequence ID" value="MDC7716976.1"/>
    <property type="molecule type" value="Genomic_DNA"/>
</dbReference>
<evidence type="ECO:0000256" key="3">
    <source>
        <dbReference type="ARBA" id="ARBA00011890"/>
    </source>
</evidence>
<dbReference type="EC" id="2.1.1.77" evidence="3 9"/>
<comment type="similarity">
    <text evidence="2">Belongs to the methyltransferase superfamily. L-isoaspartyl/D-aspartyl protein methyltransferase family.</text>
</comment>
<dbReference type="RefSeq" id="WP_272751331.1">
    <property type="nucleotide sequence ID" value="NZ_JAQQLF010000007.1"/>
</dbReference>
<dbReference type="Gene3D" id="3.40.50.150">
    <property type="entry name" value="Vaccinia Virus protein VP39"/>
    <property type="match status" value="1"/>
</dbReference>
<evidence type="ECO:0000256" key="7">
    <source>
        <dbReference type="ARBA" id="ARBA00022679"/>
    </source>
</evidence>
<dbReference type="CDD" id="cd02440">
    <property type="entry name" value="AdoMet_MTases"/>
    <property type="match status" value="1"/>
</dbReference>
<dbReference type="GO" id="GO:0004719">
    <property type="term" value="F:protein-L-isoaspartate (D-aspartate) O-methyltransferase activity"/>
    <property type="evidence" value="ECO:0007669"/>
    <property type="project" value="UniProtKB-EC"/>
</dbReference>
<dbReference type="NCBIfam" id="TIGR00080">
    <property type="entry name" value="pimt"/>
    <property type="match status" value="1"/>
</dbReference>
<keyword evidence="8" id="KW-0949">S-adenosyl-L-methionine</keyword>
<keyword evidence="11" id="KW-1185">Reference proteome</keyword>
<evidence type="ECO:0000256" key="2">
    <source>
        <dbReference type="ARBA" id="ARBA00005369"/>
    </source>
</evidence>
<dbReference type="SUPFAM" id="SSF53335">
    <property type="entry name" value="S-adenosyl-L-methionine-dependent methyltransferases"/>
    <property type="match status" value="1"/>
</dbReference>
<keyword evidence="5" id="KW-0963">Cytoplasm</keyword>
<evidence type="ECO:0000256" key="6">
    <source>
        <dbReference type="ARBA" id="ARBA00022603"/>
    </source>
</evidence>
<reference evidence="10 11" key="1">
    <citation type="submission" date="2023-01" db="EMBL/GenBank/DDBJ databases">
        <title>Novel species of the genus Vogesella isolated from rivers.</title>
        <authorList>
            <person name="Lu H."/>
        </authorList>
    </citation>
    <scope>NUCLEOTIDE SEQUENCE [LARGE SCALE GENOMIC DNA]</scope>
    <source>
        <strain evidence="10 11">DC21W</strain>
    </source>
</reference>
<evidence type="ECO:0000256" key="8">
    <source>
        <dbReference type="ARBA" id="ARBA00022691"/>
    </source>
</evidence>
<evidence type="ECO:0000256" key="1">
    <source>
        <dbReference type="ARBA" id="ARBA00004496"/>
    </source>
</evidence>
<evidence type="ECO:0000256" key="9">
    <source>
        <dbReference type="NCBIfam" id="TIGR00080"/>
    </source>
</evidence>
<sequence length="222" mass="24353">MAQSLVAGSNFGMFSDRTRMRMVERLRQNGISEERVLAAMYEVPRHLFIDQALATRAYDDVSLPIGQGQTISQPLTVARMTEKLLEGRAKPGRILEIGTGCGYQTAVLLKTGAEVFSIERLGGILDKARQNLRQAKLVHARLVHGDGHLGLPDVAPFDGIIITAAARQVPPALLAQLADNGRLVLPVGDQEQHLWLYEKTAEGMRQTQLEPAKFVPLLPGKQ</sequence>
<dbReference type="InterPro" id="IPR029063">
    <property type="entry name" value="SAM-dependent_MTases_sf"/>
</dbReference>
<dbReference type="InterPro" id="IPR000682">
    <property type="entry name" value="PCMT"/>
</dbReference>
<comment type="caution">
    <text evidence="10">The sequence shown here is derived from an EMBL/GenBank/DDBJ whole genome shotgun (WGS) entry which is preliminary data.</text>
</comment>
<comment type="subcellular location">
    <subcellularLocation>
        <location evidence="1">Cytoplasm</location>
    </subcellularLocation>
</comment>
<evidence type="ECO:0000256" key="5">
    <source>
        <dbReference type="ARBA" id="ARBA00022490"/>
    </source>
</evidence>
<name>A0ABT5IXP8_9NEIS</name>
<dbReference type="PANTHER" id="PTHR11579:SF0">
    <property type="entry name" value="PROTEIN-L-ISOASPARTATE(D-ASPARTATE) O-METHYLTRANSFERASE"/>
    <property type="match status" value="1"/>
</dbReference>
<accession>A0ABT5IXP8</accession>
<organism evidence="10 11">
    <name type="scientific">Vogesella aquatica</name>
    <dbReference type="NCBI Taxonomy" id="2984206"/>
    <lineage>
        <taxon>Bacteria</taxon>
        <taxon>Pseudomonadati</taxon>
        <taxon>Pseudomonadota</taxon>
        <taxon>Betaproteobacteria</taxon>
        <taxon>Neisseriales</taxon>
        <taxon>Chromobacteriaceae</taxon>
        <taxon>Vogesella</taxon>
    </lineage>
</organism>
<protein>
    <recommendedName>
        <fullName evidence="4 9">Protein-L-isoaspartate O-methyltransferase</fullName>
        <ecNumber evidence="3 9">2.1.1.77</ecNumber>
    </recommendedName>
</protein>
<keyword evidence="7 10" id="KW-0808">Transferase</keyword>
<evidence type="ECO:0000313" key="10">
    <source>
        <dbReference type="EMBL" id="MDC7716976.1"/>
    </source>
</evidence>
<evidence type="ECO:0000256" key="4">
    <source>
        <dbReference type="ARBA" id="ARBA00013346"/>
    </source>
</evidence>
<dbReference type="PROSITE" id="PS01279">
    <property type="entry name" value="PCMT"/>
    <property type="match status" value="1"/>
</dbReference>
<evidence type="ECO:0000313" key="11">
    <source>
        <dbReference type="Proteomes" id="UP001219956"/>
    </source>
</evidence>